<proteinExistence type="predicted"/>
<evidence type="ECO:0000313" key="3">
    <source>
        <dbReference type="EMBL" id="MBB5843178.1"/>
    </source>
</evidence>
<evidence type="ECO:0000256" key="2">
    <source>
        <dbReference type="SAM" id="Phobius"/>
    </source>
</evidence>
<evidence type="ECO:0000256" key="1">
    <source>
        <dbReference type="SAM" id="MobiDB-lite"/>
    </source>
</evidence>
<keyword evidence="2" id="KW-0472">Membrane</keyword>
<evidence type="ECO:0008006" key="5">
    <source>
        <dbReference type="Google" id="ProtNLM"/>
    </source>
</evidence>
<gene>
    <name evidence="3" type="ORF">HD599_001501</name>
</gene>
<keyword evidence="2" id="KW-1133">Transmembrane helix</keyword>
<evidence type="ECO:0000313" key="4">
    <source>
        <dbReference type="Proteomes" id="UP000536685"/>
    </source>
</evidence>
<feature type="transmembrane region" description="Helical" evidence="2">
    <location>
        <begin position="140"/>
        <end position="162"/>
    </location>
</feature>
<protein>
    <recommendedName>
        <fullName evidence="5">Membrane protein (TIGR02234 family)</fullName>
    </recommendedName>
</protein>
<feature type="region of interest" description="Disordered" evidence="1">
    <location>
        <begin position="185"/>
        <end position="204"/>
    </location>
</feature>
<dbReference type="AlphaFoldDB" id="A0A841ALE8"/>
<sequence>MSGQDAADRARSTGRRIKNTIMLATAVLSLLTLVAWTQVWFGVTLTDDTPLEIAGEVAAPALSALALASLVLVGALSIAGPVFRIVFGLLEALIGVAVVFSAVVALQDPVVASASAVSDATGVAGARSIADLVQTIDPSIWPPVALVVGVLLVVAGLAIVVTGRRWPGSSRKYNATRLAPVKRERTSVDDWDALSSGDDPTTND</sequence>
<dbReference type="EMBL" id="JACHMJ010000001">
    <property type="protein sequence ID" value="MBB5843178.1"/>
    <property type="molecule type" value="Genomic_DNA"/>
</dbReference>
<keyword evidence="2" id="KW-0812">Transmembrane</keyword>
<dbReference type="InterPro" id="IPR019051">
    <property type="entry name" value="Trp_biosyn_TM_oprn/chp"/>
</dbReference>
<accession>A0A841ALE8</accession>
<feature type="transmembrane region" description="Helical" evidence="2">
    <location>
        <begin position="86"/>
        <end position="106"/>
    </location>
</feature>
<comment type="caution">
    <text evidence="3">The sequence shown here is derived from an EMBL/GenBank/DDBJ whole genome shotgun (WGS) entry which is preliminary data.</text>
</comment>
<keyword evidence="4" id="KW-1185">Reference proteome</keyword>
<organism evidence="3 4">
    <name type="scientific">Conyzicola lurida</name>
    <dbReference type="NCBI Taxonomy" id="1172621"/>
    <lineage>
        <taxon>Bacteria</taxon>
        <taxon>Bacillati</taxon>
        <taxon>Actinomycetota</taxon>
        <taxon>Actinomycetes</taxon>
        <taxon>Micrococcales</taxon>
        <taxon>Microbacteriaceae</taxon>
        <taxon>Conyzicola</taxon>
    </lineage>
</organism>
<feature type="transmembrane region" description="Helical" evidence="2">
    <location>
        <begin position="61"/>
        <end position="79"/>
    </location>
</feature>
<dbReference type="RefSeq" id="WP_343061956.1">
    <property type="nucleotide sequence ID" value="NZ_JACHMJ010000001.1"/>
</dbReference>
<dbReference type="Pfam" id="PF09534">
    <property type="entry name" value="Trp_oprn_chp"/>
    <property type="match status" value="1"/>
</dbReference>
<dbReference type="Proteomes" id="UP000536685">
    <property type="component" value="Unassembled WGS sequence"/>
</dbReference>
<name>A0A841ALE8_9MICO</name>
<reference evidence="3 4" key="1">
    <citation type="submission" date="2020-08" db="EMBL/GenBank/DDBJ databases">
        <title>Sequencing the genomes of 1000 actinobacteria strains.</title>
        <authorList>
            <person name="Klenk H.-P."/>
        </authorList>
    </citation>
    <scope>NUCLEOTIDE SEQUENCE [LARGE SCALE GENOMIC DNA]</scope>
    <source>
        <strain evidence="3 4">DSM 105784</strain>
    </source>
</reference>
<feature type="transmembrane region" description="Helical" evidence="2">
    <location>
        <begin position="21"/>
        <end position="41"/>
    </location>
</feature>